<dbReference type="GO" id="GO:0005736">
    <property type="term" value="C:RNA polymerase I complex"/>
    <property type="evidence" value="ECO:0007669"/>
    <property type="project" value="TreeGrafter"/>
</dbReference>
<proteinExistence type="predicted"/>
<dbReference type="InterPro" id="IPR045113">
    <property type="entry name" value="Rpb7-like"/>
</dbReference>
<keyword evidence="3" id="KW-0804">Transcription</keyword>
<dbReference type="PANTHER" id="PTHR12709:SF5">
    <property type="entry name" value="DNA-DIRECTED RNA POLYMERASE I SUBUNIT RPA43"/>
    <property type="match status" value="1"/>
</dbReference>
<dbReference type="PANTHER" id="PTHR12709">
    <property type="entry name" value="DNA-DIRECTED RNA POLYMERASE II, III"/>
    <property type="match status" value="1"/>
</dbReference>
<dbReference type="InterPro" id="IPR036898">
    <property type="entry name" value="RNA_pol_Rpb7-like_N_sf"/>
</dbReference>
<protein>
    <submittedName>
        <fullName evidence="7">DUF663 domain-containing protein</fullName>
    </submittedName>
</protein>
<keyword evidence="4" id="KW-0539">Nucleus</keyword>
<gene>
    <name evidence="5" type="ORF">EVEC_LOCUS7949</name>
</gene>
<dbReference type="AlphaFoldDB" id="A0A0N4VD02"/>
<evidence type="ECO:0000256" key="4">
    <source>
        <dbReference type="ARBA" id="ARBA00023242"/>
    </source>
</evidence>
<dbReference type="Gene3D" id="3.30.1490.120">
    <property type="entry name" value="RNA polymerase Rpb7-like, N-terminal domain"/>
    <property type="match status" value="1"/>
</dbReference>
<dbReference type="STRING" id="51028.A0A0N4VD02"/>
<dbReference type="WBParaSite" id="EVEC_0000846501-mRNA-1">
    <property type="protein sequence ID" value="EVEC_0000846501-mRNA-1"/>
    <property type="gene ID" value="EVEC_0000846501"/>
</dbReference>
<comment type="subcellular location">
    <subcellularLocation>
        <location evidence="1">Nucleus</location>
    </subcellularLocation>
</comment>
<organism evidence="7">
    <name type="scientific">Enterobius vermicularis</name>
    <name type="common">Human pinworm</name>
    <dbReference type="NCBI Taxonomy" id="51028"/>
    <lineage>
        <taxon>Eukaryota</taxon>
        <taxon>Metazoa</taxon>
        <taxon>Ecdysozoa</taxon>
        <taxon>Nematoda</taxon>
        <taxon>Chromadorea</taxon>
        <taxon>Rhabditida</taxon>
        <taxon>Spirurina</taxon>
        <taxon>Oxyuridomorpha</taxon>
        <taxon>Oxyuroidea</taxon>
        <taxon>Oxyuridae</taxon>
        <taxon>Enterobius</taxon>
    </lineage>
</organism>
<accession>A0A0N4VD02</accession>
<dbReference type="GO" id="GO:0006352">
    <property type="term" value="P:DNA-templated transcription initiation"/>
    <property type="evidence" value="ECO:0007669"/>
    <property type="project" value="InterPro"/>
</dbReference>
<evidence type="ECO:0000313" key="5">
    <source>
        <dbReference type="EMBL" id="VDD93198.1"/>
    </source>
</evidence>
<evidence type="ECO:0000313" key="6">
    <source>
        <dbReference type="Proteomes" id="UP000274131"/>
    </source>
</evidence>
<dbReference type="EMBL" id="UXUI01009177">
    <property type="protein sequence ID" value="VDD93198.1"/>
    <property type="molecule type" value="Genomic_DNA"/>
</dbReference>
<evidence type="ECO:0000256" key="2">
    <source>
        <dbReference type="ARBA" id="ARBA00022478"/>
    </source>
</evidence>
<evidence type="ECO:0000256" key="1">
    <source>
        <dbReference type="ARBA" id="ARBA00004123"/>
    </source>
</evidence>
<reference evidence="7" key="1">
    <citation type="submission" date="2017-02" db="UniProtKB">
        <authorList>
            <consortium name="WormBaseParasite"/>
        </authorList>
    </citation>
    <scope>IDENTIFICATION</scope>
</reference>
<name>A0A0N4VD02_ENTVE</name>
<evidence type="ECO:0000313" key="7">
    <source>
        <dbReference type="WBParaSite" id="EVEC_0000846501-mRNA-1"/>
    </source>
</evidence>
<dbReference type="GO" id="GO:0006362">
    <property type="term" value="P:transcription elongation by RNA polymerase I"/>
    <property type="evidence" value="ECO:0007669"/>
    <property type="project" value="TreeGrafter"/>
</dbReference>
<sequence>MTAAFDLKKVKKEKKLWDEDDGKSTTVTDNCEKVAVSRSIKKEGEFQRKRRNRAFLTHMNYAEAKRLLLENPHSGLKLIDHKRHITIGWHQAGRVRVALKQIFEKSLNRFRHELKGVPLAIGPIKVPENATIIGTHSSMHLDVEVRVVVFRPKIGKVYKCTVTSVEEDYLLATKFGAITFVAPLNLEFAPTIGNEVHIRLSGISARGKICQMKGSLCNGKRPF</sequence>
<evidence type="ECO:0000256" key="3">
    <source>
        <dbReference type="ARBA" id="ARBA00023163"/>
    </source>
</evidence>
<dbReference type="Proteomes" id="UP000274131">
    <property type="component" value="Unassembled WGS sequence"/>
</dbReference>
<keyword evidence="2" id="KW-0240">DNA-directed RNA polymerase</keyword>
<reference evidence="5 6" key="2">
    <citation type="submission" date="2018-10" db="EMBL/GenBank/DDBJ databases">
        <authorList>
            <consortium name="Pathogen Informatics"/>
        </authorList>
    </citation>
    <scope>NUCLEOTIDE SEQUENCE [LARGE SCALE GENOMIC DNA]</scope>
</reference>
<dbReference type="OrthoDB" id="10250504at2759"/>
<keyword evidence="6" id="KW-1185">Reference proteome</keyword>